<sequence>MPAPPRPITFLSDYGTTDEFVGVCHGVMARIAPGVEIVDLAHELPRHDVRAGALMLRRALPYMPPGVHLAVVDPEVGTKRRAIALRTADEDRILVGPDNGLLALAAQRFGGAIDAVDVSRSVHRLDPVSATFHGRDIFAPVAAALAAGAELLDAGDPIDADEITLLHMPMAMVEPEGLVAHAVAFDRFGNITLDVEHQELADSGLRLGRPVTINDQPAHYTVTFSDVGAGELLLYEDAYRTLAVAVNRGSARDALTVGLDDEIIVRPA</sequence>
<accession>A0ABY5DR57</accession>
<dbReference type="Pfam" id="PF20257">
    <property type="entry name" value="SAM_HAT_C"/>
    <property type="match status" value="1"/>
</dbReference>
<evidence type="ECO:0000259" key="4">
    <source>
        <dbReference type="Pfam" id="PF20257"/>
    </source>
</evidence>
<dbReference type="Proteomes" id="UP001056035">
    <property type="component" value="Chromosome"/>
</dbReference>
<reference evidence="5 6" key="1">
    <citation type="submission" date="2022-06" db="EMBL/GenBank/DDBJ databases">
        <title>Paraconexibacter antarcticus.</title>
        <authorList>
            <person name="Kim C.S."/>
        </authorList>
    </citation>
    <scope>NUCLEOTIDE SEQUENCE [LARGE SCALE GENOMIC DNA]</scope>
    <source>
        <strain evidence="5 6">02-257</strain>
    </source>
</reference>
<name>A0ABY5DR57_9ACTN</name>
<dbReference type="PANTHER" id="PTHR35092">
    <property type="entry name" value="CHLORINASE MJ1651"/>
    <property type="match status" value="1"/>
</dbReference>
<dbReference type="EMBL" id="CP098502">
    <property type="protein sequence ID" value="UTI64518.1"/>
    <property type="molecule type" value="Genomic_DNA"/>
</dbReference>
<evidence type="ECO:0000313" key="6">
    <source>
        <dbReference type="Proteomes" id="UP001056035"/>
    </source>
</evidence>
<dbReference type="SUPFAM" id="SSF102522">
    <property type="entry name" value="Bacterial fluorinating enzyme, N-terminal domain"/>
    <property type="match status" value="1"/>
</dbReference>
<dbReference type="Gene3D" id="2.40.30.90">
    <property type="entry name" value="Bacterial fluorinating enzyme like"/>
    <property type="match status" value="1"/>
</dbReference>
<dbReference type="InterPro" id="IPR046469">
    <property type="entry name" value="SAM_HAT_N"/>
</dbReference>
<proteinExistence type="inferred from homology"/>
<keyword evidence="1" id="KW-0949">S-adenosyl-L-methionine</keyword>
<gene>
    <name evidence="5" type="ORF">NBH00_24670</name>
</gene>
<dbReference type="Gene3D" id="3.40.50.10790">
    <property type="entry name" value="S-adenosyl-l-methionine hydroxide adenosyltransferase, N-terminal"/>
    <property type="match status" value="1"/>
</dbReference>
<dbReference type="PIRSF" id="PIRSF006779">
    <property type="entry name" value="UCP006779"/>
    <property type="match status" value="1"/>
</dbReference>
<dbReference type="InterPro" id="IPR023227">
    <property type="entry name" value="SAM_OH_AdoTrfase_C_sf"/>
</dbReference>
<comment type="similarity">
    <text evidence="2">Belongs to the SAM hydrolase / SAM-dependent halogenase family.</text>
</comment>
<dbReference type="InterPro" id="IPR002747">
    <property type="entry name" value="SAM_OH_AdoTrfase"/>
</dbReference>
<protein>
    <submittedName>
        <fullName evidence="5">SAM-dependent chlorinase/fluorinase</fullName>
    </submittedName>
</protein>
<evidence type="ECO:0000313" key="5">
    <source>
        <dbReference type="EMBL" id="UTI64518.1"/>
    </source>
</evidence>
<organism evidence="5 6">
    <name type="scientific">Paraconexibacter antarcticus</name>
    <dbReference type="NCBI Taxonomy" id="2949664"/>
    <lineage>
        <taxon>Bacteria</taxon>
        <taxon>Bacillati</taxon>
        <taxon>Actinomycetota</taxon>
        <taxon>Thermoleophilia</taxon>
        <taxon>Solirubrobacterales</taxon>
        <taxon>Paraconexibacteraceae</taxon>
        <taxon>Paraconexibacter</taxon>
    </lineage>
</organism>
<evidence type="ECO:0000256" key="1">
    <source>
        <dbReference type="ARBA" id="ARBA00022691"/>
    </source>
</evidence>
<evidence type="ECO:0000259" key="3">
    <source>
        <dbReference type="Pfam" id="PF01887"/>
    </source>
</evidence>
<dbReference type="InterPro" id="IPR046470">
    <property type="entry name" value="SAM_HAT_C"/>
</dbReference>
<evidence type="ECO:0000256" key="2">
    <source>
        <dbReference type="ARBA" id="ARBA00024035"/>
    </source>
</evidence>
<dbReference type="PANTHER" id="PTHR35092:SF1">
    <property type="entry name" value="CHLORINASE MJ1651"/>
    <property type="match status" value="1"/>
</dbReference>
<dbReference type="SUPFAM" id="SSF101852">
    <property type="entry name" value="Bacterial fluorinating enzyme, C-terminal domain"/>
    <property type="match status" value="1"/>
</dbReference>
<dbReference type="Pfam" id="PF01887">
    <property type="entry name" value="SAM_HAT_N"/>
    <property type="match status" value="1"/>
</dbReference>
<keyword evidence="6" id="KW-1185">Reference proteome</keyword>
<dbReference type="InterPro" id="IPR023228">
    <property type="entry name" value="SAM_OH_AdoTrfase_N_sf"/>
</dbReference>
<dbReference type="RefSeq" id="WP_254571219.1">
    <property type="nucleotide sequence ID" value="NZ_CP098502.1"/>
</dbReference>
<feature type="domain" description="S-adenosyl-l-methionine hydroxide adenosyltransferase N-terminal" evidence="3">
    <location>
        <begin position="8"/>
        <end position="152"/>
    </location>
</feature>
<feature type="domain" description="S-adenosyl-l-methionine hydroxide adenosyltransferase C-terminal" evidence="4">
    <location>
        <begin position="183"/>
        <end position="263"/>
    </location>
</feature>